<reference evidence="4" key="1">
    <citation type="journal article" date="2019" name="Int. J. Syst. Evol. Microbiol.">
        <title>The Global Catalogue of Microorganisms (GCM) 10K type strain sequencing project: providing services to taxonomists for standard genome sequencing and annotation.</title>
        <authorList>
            <consortium name="The Broad Institute Genomics Platform"/>
            <consortium name="The Broad Institute Genome Sequencing Center for Infectious Disease"/>
            <person name="Wu L."/>
            <person name="Ma J."/>
        </authorList>
    </citation>
    <scope>NUCLEOTIDE SEQUENCE [LARGE SCALE GENOMIC DNA]</scope>
    <source>
        <strain evidence="4">CGMCC 4.7241</strain>
    </source>
</reference>
<dbReference type="EMBL" id="JBHRZH010000006">
    <property type="protein sequence ID" value="MFC3760977.1"/>
    <property type="molecule type" value="Genomic_DNA"/>
</dbReference>
<comment type="similarity">
    <text evidence="1">Belongs to the barstar family.</text>
</comment>
<evidence type="ECO:0000313" key="4">
    <source>
        <dbReference type="Proteomes" id="UP001595699"/>
    </source>
</evidence>
<gene>
    <name evidence="3" type="ORF">ACFOUW_09000</name>
</gene>
<accession>A0ABV7Y8R1</accession>
<dbReference type="InterPro" id="IPR000468">
    <property type="entry name" value="Barstar"/>
</dbReference>
<dbReference type="Pfam" id="PF01337">
    <property type="entry name" value="Barstar"/>
    <property type="match status" value="1"/>
</dbReference>
<keyword evidence="4" id="KW-1185">Reference proteome</keyword>
<dbReference type="InterPro" id="IPR035905">
    <property type="entry name" value="Barstar-like_sf"/>
</dbReference>
<feature type="domain" description="Barstar (barnase inhibitor)" evidence="2">
    <location>
        <begin position="40"/>
        <end position="127"/>
    </location>
</feature>
<dbReference type="Proteomes" id="UP001595699">
    <property type="component" value="Unassembled WGS sequence"/>
</dbReference>
<evidence type="ECO:0000256" key="1">
    <source>
        <dbReference type="ARBA" id="ARBA00006845"/>
    </source>
</evidence>
<dbReference type="SUPFAM" id="SSF52038">
    <property type="entry name" value="Barstar-related"/>
    <property type="match status" value="1"/>
</dbReference>
<evidence type="ECO:0000259" key="2">
    <source>
        <dbReference type="Pfam" id="PF01337"/>
    </source>
</evidence>
<name>A0ABV7Y8R1_9ACTN</name>
<comment type="caution">
    <text evidence="3">The sequence shown here is derived from an EMBL/GenBank/DDBJ whole genome shotgun (WGS) entry which is preliminary data.</text>
</comment>
<dbReference type="RefSeq" id="WP_205117206.1">
    <property type="nucleotide sequence ID" value="NZ_JAFBCM010000001.1"/>
</dbReference>
<sequence>MIDVRTLLRVEQDFRPLLLEGDQQTIGTTVLGWSSSGLTVRIVRGRRMRTEAGVYDEFAAALQFPLYFGENRDAFHDCITDLEEGLPPGEGYVVVVTEPDQVLVDEPPEAISWLVRALKHAAEEWARPIALGEWWDRPPIPFHLVLAGKGIDLASRRWTVDQGAGG</sequence>
<protein>
    <submittedName>
        <fullName evidence="3">Barstar family protein</fullName>
    </submittedName>
</protein>
<organism evidence="3 4">
    <name type="scientific">Tenggerimyces flavus</name>
    <dbReference type="NCBI Taxonomy" id="1708749"/>
    <lineage>
        <taxon>Bacteria</taxon>
        <taxon>Bacillati</taxon>
        <taxon>Actinomycetota</taxon>
        <taxon>Actinomycetes</taxon>
        <taxon>Propionibacteriales</taxon>
        <taxon>Nocardioidaceae</taxon>
        <taxon>Tenggerimyces</taxon>
    </lineage>
</organism>
<dbReference type="Gene3D" id="3.30.370.10">
    <property type="entry name" value="Barstar-like"/>
    <property type="match status" value="1"/>
</dbReference>
<proteinExistence type="inferred from homology"/>
<evidence type="ECO:0000313" key="3">
    <source>
        <dbReference type="EMBL" id="MFC3760977.1"/>
    </source>
</evidence>